<protein>
    <submittedName>
        <fullName evidence="1">Uncharacterized protein</fullName>
    </submittedName>
</protein>
<dbReference type="VEuPathDB" id="FungiDB:SI65_04513"/>
<comment type="caution">
    <text evidence="1">The sequence shown here is derived from an EMBL/GenBank/DDBJ whole genome shotgun (WGS) entry which is preliminary data.</text>
</comment>
<accession>A0A1E3BF17</accession>
<dbReference type="AlphaFoldDB" id="A0A1E3BF17"/>
<evidence type="ECO:0000313" key="1">
    <source>
        <dbReference type="EMBL" id="ODM19529.1"/>
    </source>
</evidence>
<dbReference type="Proteomes" id="UP000094569">
    <property type="component" value="Unassembled WGS sequence"/>
</dbReference>
<evidence type="ECO:0000313" key="2">
    <source>
        <dbReference type="Proteomes" id="UP000094569"/>
    </source>
</evidence>
<dbReference type="STRING" id="573508.A0A1E3BF17"/>
<name>A0A1E3BF17_ASPCR</name>
<reference evidence="1 2" key="1">
    <citation type="journal article" date="2016" name="BMC Genomics">
        <title>Comparative genomic and transcriptomic analyses of the Fuzhuan brick tea-fermentation fungus Aspergillus cristatus.</title>
        <authorList>
            <person name="Ge Y."/>
            <person name="Wang Y."/>
            <person name="Liu Y."/>
            <person name="Tan Y."/>
            <person name="Ren X."/>
            <person name="Zhang X."/>
            <person name="Hyde K.D."/>
            <person name="Liu Y."/>
            <person name="Liu Z."/>
        </authorList>
    </citation>
    <scope>NUCLEOTIDE SEQUENCE [LARGE SCALE GENOMIC DNA]</scope>
    <source>
        <strain evidence="1 2">GZAAS20.1005</strain>
    </source>
</reference>
<proteinExistence type="predicted"/>
<dbReference type="EMBL" id="JXNT01000004">
    <property type="protein sequence ID" value="ODM19529.1"/>
    <property type="molecule type" value="Genomic_DNA"/>
</dbReference>
<sequence length="206" mass="23824">MNEYRDLLLFIRILHDPMPTPPRPIRNEELFKTQFKCFLDGRIRRSFRACFPVLVEQNLLGNRAVISFDKGTLAKIIDKFVPDTAYFEPDLPETSRPNRAPGELKPSWKWSLELQHGNIKQRTEFLKVLAQVNHYMVQNQTRYGFVLTDAALVAIRRVNDLAEVDDAHLQLSKPIPWTAYGNEKEPQLTVLLGLWYLGMLASSNDN</sequence>
<keyword evidence="2" id="KW-1185">Reference proteome</keyword>
<organism evidence="1 2">
    <name type="scientific">Aspergillus cristatus</name>
    <name type="common">Chinese Fuzhuan brick tea-fermentation fungus</name>
    <name type="synonym">Eurotium cristatum</name>
    <dbReference type="NCBI Taxonomy" id="573508"/>
    <lineage>
        <taxon>Eukaryota</taxon>
        <taxon>Fungi</taxon>
        <taxon>Dikarya</taxon>
        <taxon>Ascomycota</taxon>
        <taxon>Pezizomycotina</taxon>
        <taxon>Eurotiomycetes</taxon>
        <taxon>Eurotiomycetidae</taxon>
        <taxon>Eurotiales</taxon>
        <taxon>Aspergillaceae</taxon>
        <taxon>Aspergillus</taxon>
        <taxon>Aspergillus subgen. Aspergillus</taxon>
    </lineage>
</organism>
<gene>
    <name evidence="1" type="ORF">SI65_04513</name>
</gene>
<dbReference type="OrthoDB" id="4367324at2759"/>